<dbReference type="Pfam" id="PF00034">
    <property type="entry name" value="Cytochrom_C"/>
    <property type="match status" value="1"/>
</dbReference>
<keyword evidence="12 17" id="KW-0249">Electron transport</keyword>
<sequence>MRFLSAKRRHRAARPLLLILALFFLGVVYAGVAPAGKSNAEQTTTTQVQAGKELFAVGCASCHGLNAEGASQGPSLIGVGAASVDFQVGTGRMPMAHPGAQAPRKNNTYTDQEIEQLAAYVASLGPGPAIPSEEQYSPVGLSEHDIAIGGELFRTNCSACHNVSGLGGALPNGKYAPTLVDVENKHIYEAVRIGPQQMPVFSKESLTDDELRSVIGYLNQLHEEPNHGGWGFGGLGPVEDGFWVWIGGLGTLILFAVWIASKGARAK</sequence>
<evidence type="ECO:0000256" key="4">
    <source>
        <dbReference type="ARBA" id="ARBA00022448"/>
    </source>
</evidence>
<dbReference type="PROSITE" id="PS51007">
    <property type="entry name" value="CYTC"/>
    <property type="match status" value="2"/>
</dbReference>
<evidence type="ECO:0000256" key="16">
    <source>
        <dbReference type="ARBA" id="ARBA00029351"/>
    </source>
</evidence>
<evidence type="ECO:0000256" key="9">
    <source>
        <dbReference type="ARBA" id="ARBA00022723"/>
    </source>
</evidence>
<organism evidence="19 20">
    <name type="scientific">Ammonicoccus fulvus</name>
    <dbReference type="NCBI Taxonomy" id="3138240"/>
    <lineage>
        <taxon>Bacteria</taxon>
        <taxon>Bacillati</taxon>
        <taxon>Actinomycetota</taxon>
        <taxon>Actinomycetes</taxon>
        <taxon>Propionibacteriales</taxon>
        <taxon>Propionibacteriaceae</taxon>
        <taxon>Ammonicoccus</taxon>
    </lineage>
</organism>
<dbReference type="PANTHER" id="PTHR33751">
    <property type="entry name" value="CBB3-TYPE CYTOCHROME C OXIDASE SUBUNIT FIXP"/>
    <property type="match status" value="1"/>
</dbReference>
<dbReference type="Proteomes" id="UP001442841">
    <property type="component" value="Chromosome"/>
</dbReference>
<keyword evidence="9 17" id="KW-0479">Metal-binding</keyword>
<comment type="subunit">
    <text evidence="17">The cytochrome bc1 complex is composed of a cytochrome b (QcrB), the Rieske iron-sulfur protein (QcrA) and a diheme cytochrome c (QcrC) subunit.</text>
</comment>
<feature type="domain" description="Cytochrome c" evidence="18">
    <location>
        <begin position="46"/>
        <end position="125"/>
    </location>
</feature>
<evidence type="ECO:0000256" key="17">
    <source>
        <dbReference type="PIRNR" id="PIRNR000007"/>
    </source>
</evidence>
<name>A0ABZ3FSI8_9ACTN</name>
<evidence type="ECO:0000256" key="1">
    <source>
        <dbReference type="ARBA" id="ARBA00004651"/>
    </source>
</evidence>
<keyword evidence="4 17" id="KW-0813">Transport</keyword>
<evidence type="ECO:0000313" key="19">
    <source>
        <dbReference type="EMBL" id="XAN08367.1"/>
    </source>
</evidence>
<keyword evidence="8 17" id="KW-0812">Transmembrane</keyword>
<comment type="subcellular location">
    <subcellularLocation>
        <location evidence="1 17">Cell membrane</location>
        <topology evidence="1 17">Multi-pass membrane protein</topology>
    </subcellularLocation>
</comment>
<dbReference type="InterPro" id="IPR050597">
    <property type="entry name" value="Cytochrome_c_Oxidase_Subunit"/>
</dbReference>
<keyword evidence="10" id="KW-0677">Repeat</keyword>
<comment type="caution">
    <text evidence="17">Lacks conserved residue(s) required for the propagation of feature annotation.</text>
</comment>
<evidence type="ECO:0000256" key="8">
    <source>
        <dbReference type="ARBA" id="ARBA00022692"/>
    </source>
</evidence>
<dbReference type="InterPro" id="IPR009056">
    <property type="entry name" value="Cyt_c-like_dom"/>
</dbReference>
<dbReference type="Gene3D" id="1.10.760.10">
    <property type="entry name" value="Cytochrome c-like domain"/>
    <property type="match status" value="2"/>
</dbReference>
<evidence type="ECO:0000256" key="15">
    <source>
        <dbReference type="ARBA" id="ARBA00023136"/>
    </source>
</evidence>
<keyword evidence="11 17" id="KW-1278">Translocase</keyword>
<dbReference type="InterPro" id="IPR036909">
    <property type="entry name" value="Cyt_c-like_dom_sf"/>
</dbReference>
<accession>A0ABZ3FSI8</accession>
<keyword evidence="6 17" id="KW-0349">Heme</keyword>
<evidence type="ECO:0000256" key="12">
    <source>
        <dbReference type="ARBA" id="ARBA00022982"/>
    </source>
</evidence>
<feature type="domain" description="Cytochrome c" evidence="18">
    <location>
        <begin position="144"/>
        <end position="222"/>
    </location>
</feature>
<keyword evidence="15 17" id="KW-0472">Membrane</keyword>
<dbReference type="SUPFAM" id="SSF46626">
    <property type="entry name" value="Cytochrome c"/>
    <property type="match status" value="2"/>
</dbReference>
<dbReference type="InterPro" id="IPR009152">
    <property type="entry name" value="bc1_cytC-su"/>
</dbReference>
<evidence type="ECO:0000256" key="10">
    <source>
        <dbReference type="ARBA" id="ARBA00022737"/>
    </source>
</evidence>
<gene>
    <name evidence="19" type="ORF">AADG42_14005</name>
</gene>
<feature type="transmembrane region" description="Helical" evidence="17">
    <location>
        <begin position="242"/>
        <end position="261"/>
    </location>
</feature>
<protein>
    <recommendedName>
        <fullName evidence="3 17">Cytochrome bc1 complex cytochrome c subunit</fullName>
        <ecNumber evidence="2 17">7.1.1.8</ecNumber>
    </recommendedName>
</protein>
<keyword evidence="7 17" id="KW-0679">Respiratory chain</keyword>
<dbReference type="RefSeq" id="WP_425309822.1">
    <property type="nucleotide sequence ID" value="NZ_CP154795.1"/>
</dbReference>
<evidence type="ECO:0000259" key="18">
    <source>
        <dbReference type="PROSITE" id="PS51007"/>
    </source>
</evidence>
<dbReference type="Pfam" id="PF13442">
    <property type="entry name" value="Cytochrome_CBB3"/>
    <property type="match status" value="1"/>
</dbReference>
<keyword evidence="13 17" id="KW-1133">Transmembrane helix</keyword>
<proteinExistence type="predicted"/>
<evidence type="ECO:0000256" key="11">
    <source>
        <dbReference type="ARBA" id="ARBA00022967"/>
    </source>
</evidence>
<evidence type="ECO:0000256" key="6">
    <source>
        <dbReference type="ARBA" id="ARBA00022617"/>
    </source>
</evidence>
<evidence type="ECO:0000256" key="14">
    <source>
        <dbReference type="ARBA" id="ARBA00023004"/>
    </source>
</evidence>
<dbReference type="EC" id="7.1.1.8" evidence="2 17"/>
<keyword evidence="14 17" id="KW-0408">Iron</keyword>
<evidence type="ECO:0000256" key="5">
    <source>
        <dbReference type="ARBA" id="ARBA00022475"/>
    </source>
</evidence>
<evidence type="ECO:0000256" key="7">
    <source>
        <dbReference type="ARBA" id="ARBA00022660"/>
    </source>
</evidence>
<dbReference type="PIRSF" id="PIRSF000007">
    <property type="entry name" value="Ubiq_cycred_cyc"/>
    <property type="match status" value="1"/>
</dbReference>
<keyword evidence="20" id="KW-1185">Reference proteome</keyword>
<reference evidence="19 20" key="1">
    <citation type="submission" date="2024-04" db="EMBL/GenBank/DDBJ databases">
        <title>Isolation of an actinomycete strain from pig manure.</title>
        <authorList>
            <person name="Gong T."/>
            <person name="Yu Z."/>
            <person name="An M."/>
            <person name="Wei C."/>
            <person name="Yang W."/>
            <person name="Liu L."/>
        </authorList>
    </citation>
    <scope>NUCLEOTIDE SEQUENCE [LARGE SCALE GENOMIC DNA]</scope>
    <source>
        <strain evidence="19 20">ZF39</strain>
    </source>
</reference>
<evidence type="ECO:0000256" key="13">
    <source>
        <dbReference type="ARBA" id="ARBA00022989"/>
    </source>
</evidence>
<evidence type="ECO:0000256" key="3">
    <source>
        <dbReference type="ARBA" id="ARBA00017819"/>
    </source>
</evidence>
<dbReference type="EMBL" id="CP154795">
    <property type="protein sequence ID" value="XAN08367.1"/>
    <property type="molecule type" value="Genomic_DNA"/>
</dbReference>
<evidence type="ECO:0000313" key="20">
    <source>
        <dbReference type="Proteomes" id="UP001442841"/>
    </source>
</evidence>
<keyword evidence="5 17" id="KW-1003">Cell membrane</keyword>
<comment type="catalytic activity">
    <reaction evidence="16 17">
        <text>a quinol + 2 Fe(III)-[cytochrome c](out) = a quinone + 2 Fe(II)-[cytochrome c](out) + 2 H(+)(out)</text>
        <dbReference type="Rhea" id="RHEA:11484"/>
        <dbReference type="Rhea" id="RHEA-COMP:10350"/>
        <dbReference type="Rhea" id="RHEA-COMP:14399"/>
        <dbReference type="ChEBI" id="CHEBI:15378"/>
        <dbReference type="ChEBI" id="CHEBI:24646"/>
        <dbReference type="ChEBI" id="CHEBI:29033"/>
        <dbReference type="ChEBI" id="CHEBI:29034"/>
        <dbReference type="ChEBI" id="CHEBI:132124"/>
        <dbReference type="EC" id="7.1.1.8"/>
    </reaction>
</comment>
<dbReference type="PANTHER" id="PTHR33751:SF13">
    <property type="entry name" value="CYTOCHROME BC1 COMPLEX CYTOCHROME C SUBUNIT"/>
    <property type="match status" value="1"/>
</dbReference>
<evidence type="ECO:0000256" key="2">
    <source>
        <dbReference type="ARBA" id="ARBA00012951"/>
    </source>
</evidence>